<dbReference type="SUPFAM" id="SSF51905">
    <property type="entry name" value="FAD/NAD(P)-binding domain"/>
    <property type="match status" value="1"/>
</dbReference>
<keyword evidence="4" id="KW-0812">Transmembrane</keyword>
<feature type="domain" description="RsdA/BaiN/AoA(So)-like insert" evidence="6">
    <location>
        <begin position="194"/>
        <end position="351"/>
    </location>
</feature>
<dbReference type="InterPro" id="IPR036188">
    <property type="entry name" value="FAD/NAD-bd_sf"/>
</dbReference>
<keyword evidence="3" id="KW-0274">FAD</keyword>
<dbReference type="Gene3D" id="3.50.50.60">
    <property type="entry name" value="FAD/NAD(P)-binding domain"/>
    <property type="match status" value="1"/>
</dbReference>
<evidence type="ECO:0000256" key="1">
    <source>
        <dbReference type="ARBA" id="ARBA00001974"/>
    </source>
</evidence>
<gene>
    <name evidence="7" type="ORF">ERS852551_03020</name>
</gene>
<proteinExistence type="predicted"/>
<dbReference type="InterPro" id="IPR055178">
    <property type="entry name" value="RsdA/BaiN/AoA(So)-like_dom"/>
</dbReference>
<dbReference type="OrthoDB" id="9773233at2"/>
<dbReference type="Gene3D" id="2.40.30.10">
    <property type="entry name" value="Translation factors"/>
    <property type="match status" value="1"/>
</dbReference>
<dbReference type="SUPFAM" id="SSF160996">
    <property type="entry name" value="HI0933 insert domain-like"/>
    <property type="match status" value="1"/>
</dbReference>
<dbReference type="NCBIfam" id="TIGR00275">
    <property type="entry name" value="aminoacetone oxidase family FAD-binding enzyme"/>
    <property type="match status" value="1"/>
</dbReference>
<evidence type="ECO:0000259" key="5">
    <source>
        <dbReference type="Pfam" id="PF03486"/>
    </source>
</evidence>
<protein>
    <submittedName>
        <fullName evidence="7">Putative FAD-binding dehydrogenase</fullName>
    </submittedName>
</protein>
<name>A0A174TJW1_9FIRM</name>
<dbReference type="Proteomes" id="UP000095765">
    <property type="component" value="Unassembled WGS sequence"/>
</dbReference>
<dbReference type="Pfam" id="PF22780">
    <property type="entry name" value="HI0933_like_1st"/>
    <property type="match status" value="1"/>
</dbReference>
<keyword evidence="4" id="KW-0472">Membrane</keyword>
<accession>A0A174TJW1</accession>
<dbReference type="PANTHER" id="PTHR42887:SF2">
    <property type="entry name" value="OS12G0638800 PROTEIN"/>
    <property type="match status" value="1"/>
</dbReference>
<organism evidence="7 8">
    <name type="scientific">Anaerotruncus colihominis</name>
    <dbReference type="NCBI Taxonomy" id="169435"/>
    <lineage>
        <taxon>Bacteria</taxon>
        <taxon>Bacillati</taxon>
        <taxon>Bacillota</taxon>
        <taxon>Clostridia</taxon>
        <taxon>Eubacteriales</taxon>
        <taxon>Oscillospiraceae</taxon>
        <taxon>Anaerotruncus</taxon>
    </lineage>
</organism>
<dbReference type="InterPro" id="IPR004792">
    <property type="entry name" value="BaiN-like"/>
</dbReference>
<dbReference type="AlphaFoldDB" id="A0A174TJW1"/>
<reference evidence="7 8" key="1">
    <citation type="submission" date="2015-09" db="EMBL/GenBank/DDBJ databases">
        <authorList>
            <consortium name="Pathogen Informatics"/>
        </authorList>
    </citation>
    <scope>NUCLEOTIDE SEQUENCE [LARGE SCALE GENOMIC DNA]</scope>
    <source>
        <strain evidence="7 8">2789STDY5834939</strain>
    </source>
</reference>
<sequence>MKEQTGFDVAIAGAGASGLAAAVTAAGAGARVLLMERMDRVGKKILATGNGRCNLTNLEISARHYHTRDRAALAEMLAQMPAQKTLSFFEGLGLLCSMPEDGKIYPYCFQASMVLDCLLAAIRRRRRVCTALKFDVAAVEPRGRDFAVLSVDGRCVTARCVILAGGGLAAPKLGGTGGLYQAARDLGHTVTPLYPCLVPIKCKNAFAGGLKGIRVRARGVLTCAGRRLGEQTGEWLFTDYGLSGIPALQLSCLLWKLDAPYEIQIDFFPDWKPERLAALLDARRGICETLEEWLLGTVPKRVGYAVMKSVGLAPLSRPVAGVDAAQTAALVRALKGWTFEVTGPLSWEQAQTTGGGVPLSEIDPETCMSRRRRGLFLTGELLDAAGNCGGYNLHWAWNTGILAGQAAVQMARRDRID</sequence>
<evidence type="ECO:0000256" key="2">
    <source>
        <dbReference type="ARBA" id="ARBA00022630"/>
    </source>
</evidence>
<dbReference type="RefSeq" id="WP_055245821.1">
    <property type="nucleotide sequence ID" value="NZ_CABIWA010000015.1"/>
</dbReference>
<evidence type="ECO:0000259" key="6">
    <source>
        <dbReference type="Pfam" id="PF22780"/>
    </source>
</evidence>
<comment type="cofactor">
    <cofactor evidence="1">
        <name>FAD</name>
        <dbReference type="ChEBI" id="CHEBI:57692"/>
    </cofactor>
</comment>
<feature type="transmembrane region" description="Helical" evidence="4">
    <location>
        <begin position="12"/>
        <end position="34"/>
    </location>
</feature>
<dbReference type="InterPro" id="IPR023166">
    <property type="entry name" value="BaiN-like_dom_sf"/>
</dbReference>
<evidence type="ECO:0000313" key="7">
    <source>
        <dbReference type="EMBL" id="CUQ07680.1"/>
    </source>
</evidence>
<keyword evidence="4" id="KW-1133">Transmembrane helix</keyword>
<evidence type="ECO:0000313" key="8">
    <source>
        <dbReference type="Proteomes" id="UP000095765"/>
    </source>
</evidence>
<dbReference type="Gene3D" id="1.10.8.260">
    <property type="entry name" value="HI0933 insert domain-like"/>
    <property type="match status" value="1"/>
</dbReference>
<keyword evidence="2" id="KW-0285">Flavoprotein</keyword>
<evidence type="ECO:0000256" key="4">
    <source>
        <dbReference type="SAM" id="Phobius"/>
    </source>
</evidence>
<feature type="domain" description="RsdA/BaiN/AoA(So)-like Rossmann fold-like" evidence="5">
    <location>
        <begin position="8"/>
        <end position="405"/>
    </location>
</feature>
<dbReference type="EMBL" id="CZBE01000024">
    <property type="protein sequence ID" value="CUQ07680.1"/>
    <property type="molecule type" value="Genomic_DNA"/>
</dbReference>
<dbReference type="InterPro" id="IPR057661">
    <property type="entry name" value="RsdA/BaiN/AoA(So)_Rossmann"/>
</dbReference>
<evidence type="ECO:0000256" key="3">
    <source>
        <dbReference type="ARBA" id="ARBA00022827"/>
    </source>
</evidence>
<dbReference type="PANTHER" id="PTHR42887">
    <property type="entry name" value="OS12G0638800 PROTEIN"/>
    <property type="match status" value="1"/>
</dbReference>
<dbReference type="Pfam" id="PF03486">
    <property type="entry name" value="HI0933_like"/>
    <property type="match status" value="1"/>
</dbReference>
<dbReference type="PRINTS" id="PR00411">
    <property type="entry name" value="PNDRDTASEI"/>
</dbReference>